<feature type="compositionally biased region" description="Low complexity" evidence="1">
    <location>
        <begin position="113"/>
        <end position="123"/>
    </location>
</feature>
<proteinExistence type="predicted"/>
<sequence>MIIGLALALMANPPPARAQQLKSDIDRAGTAASRQIEQWLGAPAPARKTRPKAAAARARARAADPSPARSVPLPPPRPADLDAAGPATPSPEMAAAAAARPAARTSTPPPFTARPAQPAGPVAPVEEEPAFAEAPGIPLPPLRPDRATAAAVALGTTARTAAGPVPLPPPRPRLAALAAPGEDAPPPSTASNAAAADEAADEPAAEATGVPLPPARPSTQTAMLPPGDAPVDAPLTPPPGPLAGCPELSVGEIGTFTAAAVKMSPACRIERPVSLTGVKLKDGRLVPLEPAATLRCDMAAAVARWVREGVAPAVETLGSPLATIQVADSYSCRPRNRVRGAKISEHGQGNAMDTRGYTLMDGRSVLVGGTGEQAMPLAFQERLKASACADFTTILGPGSDGYHELHLHVDRAVRRSNMVLCRWATGTRPPGARAGTAAPSPAPAARGAGTAGAKGAAAPSPAQTAEPAKDGAGEPEADAPDAAPEAPEASEAGAAGRSAPGSRK</sequence>
<evidence type="ECO:0000313" key="3">
    <source>
        <dbReference type="EMBL" id="MFD2139503.1"/>
    </source>
</evidence>
<dbReference type="Pfam" id="PF06904">
    <property type="entry name" value="Extensin-like_C"/>
    <property type="match status" value="1"/>
</dbReference>
<feature type="region of interest" description="Disordered" evidence="1">
    <location>
        <begin position="177"/>
        <end position="233"/>
    </location>
</feature>
<keyword evidence="4" id="KW-1185">Reference proteome</keyword>
<organism evidence="3 4">
    <name type="scientific">Ancylobacter oerskovii</name>
    <dbReference type="NCBI Taxonomy" id="459519"/>
    <lineage>
        <taxon>Bacteria</taxon>
        <taxon>Pseudomonadati</taxon>
        <taxon>Pseudomonadota</taxon>
        <taxon>Alphaproteobacteria</taxon>
        <taxon>Hyphomicrobiales</taxon>
        <taxon>Xanthobacteraceae</taxon>
        <taxon>Ancylobacter</taxon>
    </lineage>
</organism>
<protein>
    <submittedName>
        <fullName evidence="3">Extensin family protein</fullName>
    </submittedName>
</protein>
<gene>
    <name evidence="3" type="ORF">ACFSNC_03750</name>
</gene>
<dbReference type="Proteomes" id="UP001597299">
    <property type="component" value="Unassembled WGS sequence"/>
</dbReference>
<dbReference type="InterPro" id="IPR009683">
    <property type="entry name" value="Extensin-like_C"/>
</dbReference>
<feature type="compositionally biased region" description="Low complexity" evidence="1">
    <location>
        <begin position="42"/>
        <end position="71"/>
    </location>
</feature>
<feature type="domain" description="Extensin-like C-terminal" evidence="2">
    <location>
        <begin position="259"/>
        <end position="422"/>
    </location>
</feature>
<feature type="compositionally biased region" description="Low complexity" evidence="1">
    <location>
        <begin position="81"/>
        <end position="106"/>
    </location>
</feature>
<feature type="region of interest" description="Disordered" evidence="1">
    <location>
        <begin position="18"/>
        <end position="123"/>
    </location>
</feature>
<evidence type="ECO:0000256" key="1">
    <source>
        <dbReference type="SAM" id="MobiDB-lite"/>
    </source>
</evidence>
<comment type="caution">
    <text evidence="3">The sequence shown here is derived from an EMBL/GenBank/DDBJ whole genome shotgun (WGS) entry which is preliminary data.</text>
</comment>
<dbReference type="RefSeq" id="WP_213352131.1">
    <property type="nucleotide sequence ID" value="NZ_JAHBGB010000019.1"/>
</dbReference>
<dbReference type="EMBL" id="JBHUHD010000001">
    <property type="protein sequence ID" value="MFD2139503.1"/>
    <property type="molecule type" value="Genomic_DNA"/>
</dbReference>
<feature type="compositionally biased region" description="Low complexity" evidence="1">
    <location>
        <begin position="480"/>
        <end position="504"/>
    </location>
</feature>
<accession>A0ABW4YTI5</accession>
<name>A0ABW4YTI5_9HYPH</name>
<feature type="compositionally biased region" description="Low complexity" evidence="1">
    <location>
        <begin position="426"/>
        <end position="466"/>
    </location>
</feature>
<feature type="region of interest" description="Disordered" evidence="1">
    <location>
        <begin position="426"/>
        <end position="504"/>
    </location>
</feature>
<reference evidence="4" key="1">
    <citation type="journal article" date="2019" name="Int. J. Syst. Evol. Microbiol.">
        <title>The Global Catalogue of Microorganisms (GCM) 10K type strain sequencing project: providing services to taxonomists for standard genome sequencing and annotation.</title>
        <authorList>
            <consortium name="The Broad Institute Genomics Platform"/>
            <consortium name="The Broad Institute Genome Sequencing Center for Infectious Disease"/>
            <person name="Wu L."/>
            <person name="Ma J."/>
        </authorList>
    </citation>
    <scope>NUCLEOTIDE SEQUENCE [LARGE SCALE GENOMIC DNA]</scope>
    <source>
        <strain evidence="4">CCM 7435</strain>
    </source>
</reference>
<evidence type="ECO:0000259" key="2">
    <source>
        <dbReference type="Pfam" id="PF06904"/>
    </source>
</evidence>
<evidence type="ECO:0000313" key="4">
    <source>
        <dbReference type="Proteomes" id="UP001597299"/>
    </source>
</evidence>